<evidence type="ECO:0000256" key="1">
    <source>
        <dbReference type="SAM" id="Phobius"/>
    </source>
</evidence>
<feature type="transmembrane region" description="Helical" evidence="1">
    <location>
        <begin position="148"/>
        <end position="167"/>
    </location>
</feature>
<dbReference type="GO" id="GO:0004846">
    <property type="term" value="F:urate oxidase activity"/>
    <property type="evidence" value="ECO:0007669"/>
    <property type="project" value="UniProtKB-EC"/>
</dbReference>
<protein>
    <submittedName>
        <fullName evidence="2">Urate oxidase protein</fullName>
        <ecNumber evidence="2">1.7.3.3</ecNumber>
    </submittedName>
</protein>
<keyword evidence="1" id="KW-1133">Transmembrane helix</keyword>
<feature type="transmembrane region" description="Helical" evidence="1">
    <location>
        <begin position="56"/>
        <end position="81"/>
    </location>
</feature>
<reference evidence="2 3" key="1">
    <citation type="journal article" date="2011" name="J. Bacteriol.">
        <title>Genome sequence of Haloplasma contractile, an unusual contractile bacterium from a deep-sea anoxic brine lake.</title>
        <authorList>
            <person name="Antunes A."/>
            <person name="Alam I."/>
            <person name="El Dorry H."/>
            <person name="Siam R."/>
            <person name="Robertson A."/>
            <person name="Bajic V.B."/>
            <person name="Stingl U."/>
        </authorList>
    </citation>
    <scope>NUCLEOTIDE SEQUENCE [LARGE SCALE GENOMIC DNA]</scope>
    <source>
        <strain evidence="2 3">SSD-17B</strain>
    </source>
</reference>
<feature type="transmembrane region" description="Helical" evidence="1">
    <location>
        <begin position="268"/>
        <end position="286"/>
    </location>
</feature>
<proteinExistence type="predicted"/>
<dbReference type="OrthoDB" id="9793746at2"/>
<feature type="transmembrane region" description="Helical" evidence="1">
    <location>
        <begin position="117"/>
        <end position="136"/>
    </location>
</feature>
<dbReference type="Pfam" id="PF04018">
    <property type="entry name" value="VCA0040-like"/>
    <property type="match status" value="1"/>
</dbReference>
<dbReference type="EC" id="1.7.3.3" evidence="2"/>
<dbReference type="Proteomes" id="UP000005707">
    <property type="component" value="Unassembled WGS sequence"/>
</dbReference>
<keyword evidence="2" id="KW-0560">Oxidoreductase</keyword>
<dbReference type="STRING" id="1033810.HLPCO_001059"/>
<dbReference type="PANTHER" id="PTHR37308:SF1">
    <property type="entry name" value="POLYPRENYL-PHOSPHATE TRANSPORTER"/>
    <property type="match status" value="1"/>
</dbReference>
<dbReference type="AlphaFoldDB" id="U2FNM1"/>
<feature type="transmembrane region" description="Helical" evidence="1">
    <location>
        <begin position="203"/>
        <end position="225"/>
    </location>
</feature>
<feature type="transmembrane region" description="Helical" evidence="1">
    <location>
        <begin position="232"/>
        <end position="248"/>
    </location>
</feature>
<feature type="transmembrane region" description="Helical" evidence="1">
    <location>
        <begin position="87"/>
        <end position="105"/>
    </location>
</feature>
<keyword evidence="1" id="KW-0472">Membrane</keyword>
<accession>U2FNM1</accession>
<gene>
    <name evidence="2" type="ORF">HLPCO_001059</name>
</gene>
<dbReference type="InParanoid" id="U2FNM1"/>
<dbReference type="EMBL" id="AFNU02000003">
    <property type="protein sequence ID" value="ERJ12719.1"/>
    <property type="molecule type" value="Genomic_DNA"/>
</dbReference>
<evidence type="ECO:0000313" key="2">
    <source>
        <dbReference type="EMBL" id="ERJ12719.1"/>
    </source>
</evidence>
<evidence type="ECO:0000313" key="3">
    <source>
        <dbReference type="Proteomes" id="UP000005707"/>
    </source>
</evidence>
<dbReference type="RefSeq" id="WP_008825871.1">
    <property type="nucleotide sequence ID" value="NZ_AFNU02000003.1"/>
</dbReference>
<sequence length="304" mass="33641">MIIINFIRGFFMAVADSVPGVSGGTIAFIMGFYDDFINSLDRIVSKSVKLKEKKNAFIFLGKIGFGWIFGMGISVLILSAFFEQEVYRISSLFLGLILFSIPLIIHEEKKSLKGKYNNIIFTLLGILLVSLITYFNPVRSSDAVSLNLAYGIFIFVAGMIAISAMVLPGISGSTILVIFGLYATIITSIKDFMSLNLQSLPTLILFGLGVLTGVITIIPLLKYLLANHRSKMIYLILGLMVGSLYAIVMGPRTVHIPGTETYYQVMKFKSFSGIFFFIGGLIIFGLDEMKKQINKRQTKEIPLS</sequence>
<reference evidence="2 3" key="2">
    <citation type="journal article" date="2013" name="PLoS ONE">
        <title>INDIGO - INtegrated Data Warehouse of MIcrobial GenOmes with Examples from the Red Sea Extremophiles.</title>
        <authorList>
            <person name="Alam I."/>
            <person name="Antunes A."/>
            <person name="Kamau A.A."/>
            <person name="Ba Alawi W."/>
            <person name="Kalkatawi M."/>
            <person name="Stingl U."/>
            <person name="Bajic V.B."/>
        </authorList>
    </citation>
    <scope>NUCLEOTIDE SEQUENCE [LARGE SCALE GENOMIC DNA]</scope>
    <source>
        <strain evidence="2 3">SSD-17B</strain>
    </source>
</reference>
<name>U2FNM1_9MOLU</name>
<comment type="caution">
    <text evidence="2">The sequence shown here is derived from an EMBL/GenBank/DDBJ whole genome shotgun (WGS) entry which is preliminary data.</text>
</comment>
<dbReference type="eggNOG" id="COG2035">
    <property type="taxonomic scope" value="Bacteria"/>
</dbReference>
<keyword evidence="1" id="KW-0812">Transmembrane</keyword>
<dbReference type="InterPro" id="IPR007163">
    <property type="entry name" value="VCA0040-like"/>
</dbReference>
<dbReference type="PANTHER" id="PTHR37308">
    <property type="entry name" value="INTEGRAL MEMBRANE PROTEIN"/>
    <property type="match status" value="1"/>
</dbReference>
<organism evidence="2 3">
    <name type="scientific">Haloplasma contractile SSD-17B</name>
    <dbReference type="NCBI Taxonomy" id="1033810"/>
    <lineage>
        <taxon>Bacteria</taxon>
        <taxon>Bacillati</taxon>
        <taxon>Mycoplasmatota</taxon>
        <taxon>Mollicutes</taxon>
        <taxon>Haloplasmatales</taxon>
        <taxon>Haloplasmataceae</taxon>
        <taxon>Haloplasma</taxon>
    </lineage>
</organism>
<keyword evidence="3" id="KW-1185">Reference proteome</keyword>